<comment type="caution">
    <text evidence="3">The sequence shown here is derived from an EMBL/GenBank/DDBJ whole genome shotgun (WGS) entry which is preliminary data.</text>
</comment>
<evidence type="ECO:0000313" key="3">
    <source>
        <dbReference type="EMBL" id="MFI0792240.1"/>
    </source>
</evidence>
<proteinExistence type="predicted"/>
<dbReference type="PANTHER" id="PTHR35526:SF3">
    <property type="entry name" value="ANTI-SIGMA-F FACTOR RSBW"/>
    <property type="match status" value="1"/>
</dbReference>
<keyword evidence="3" id="KW-0547">Nucleotide-binding</keyword>
<reference evidence="3 4" key="1">
    <citation type="submission" date="2024-10" db="EMBL/GenBank/DDBJ databases">
        <title>The Natural Products Discovery Center: Release of the First 8490 Sequenced Strains for Exploring Actinobacteria Biosynthetic Diversity.</title>
        <authorList>
            <person name="Kalkreuter E."/>
            <person name="Kautsar S.A."/>
            <person name="Yang D."/>
            <person name="Bader C.D."/>
            <person name="Teijaro C.N."/>
            <person name="Fluegel L."/>
            <person name="Davis C.M."/>
            <person name="Simpson J.R."/>
            <person name="Lauterbach L."/>
            <person name="Steele A.D."/>
            <person name="Gui C."/>
            <person name="Meng S."/>
            <person name="Li G."/>
            <person name="Viehrig K."/>
            <person name="Ye F."/>
            <person name="Su P."/>
            <person name="Kiefer A.F."/>
            <person name="Nichols A."/>
            <person name="Cepeda A.J."/>
            <person name="Yan W."/>
            <person name="Fan B."/>
            <person name="Jiang Y."/>
            <person name="Adhikari A."/>
            <person name="Zheng C.-J."/>
            <person name="Schuster L."/>
            <person name="Cowan T.M."/>
            <person name="Smanski M.J."/>
            <person name="Chevrette M.G."/>
            <person name="De Carvalho L.P.S."/>
            <person name="Shen B."/>
        </authorList>
    </citation>
    <scope>NUCLEOTIDE SEQUENCE [LARGE SCALE GENOMIC DNA]</scope>
    <source>
        <strain evidence="3 4">NPDC021253</strain>
    </source>
</reference>
<keyword evidence="1" id="KW-0418">Kinase</keyword>
<evidence type="ECO:0000313" key="4">
    <source>
        <dbReference type="Proteomes" id="UP001611075"/>
    </source>
</evidence>
<name>A0ABW7SEY6_9ACTN</name>
<dbReference type="Gene3D" id="3.30.565.10">
    <property type="entry name" value="Histidine kinase-like ATPase, C-terminal domain"/>
    <property type="match status" value="1"/>
</dbReference>
<dbReference type="InterPro" id="IPR036513">
    <property type="entry name" value="STAS_dom_sf"/>
</dbReference>
<dbReference type="Proteomes" id="UP001611075">
    <property type="component" value="Unassembled WGS sequence"/>
</dbReference>
<protein>
    <submittedName>
        <fullName evidence="3">ATP-binding protein</fullName>
    </submittedName>
</protein>
<dbReference type="SUPFAM" id="SSF52091">
    <property type="entry name" value="SpoIIaa-like"/>
    <property type="match status" value="1"/>
</dbReference>
<sequence length="260" mass="27487">MNRPDRPDARDTTDVQNGAVMPTDVRCLVETDEPSGLLRLSGVLDSAAAGAVRDALLLRLCERPGPVVVDLSRLRVADPAARRVFAEVRREIADWPAAGVLVLDPTETTAGDGLAVCSTLDEALAALARAPMPSATITELAPVVGAARQVRMLLTDRCARWGIGALAEAGCIAATEMVNNVVAHARTGMTVRLAPHGGTLHIGVRDRSRRQPAYRGFAPVDTAGGRGLLLLDTVAQRWGSTLLPDGKLVWAVLHPTPLPL</sequence>
<dbReference type="EMBL" id="JBIRPU010000003">
    <property type="protein sequence ID" value="MFI0792240.1"/>
    <property type="molecule type" value="Genomic_DNA"/>
</dbReference>
<feature type="domain" description="STAS" evidence="2">
    <location>
        <begin position="37"/>
        <end position="103"/>
    </location>
</feature>
<dbReference type="PANTHER" id="PTHR35526">
    <property type="entry name" value="ANTI-SIGMA-F FACTOR RSBW-RELATED"/>
    <property type="match status" value="1"/>
</dbReference>
<dbReference type="Gene3D" id="3.30.750.24">
    <property type="entry name" value="STAS domain"/>
    <property type="match status" value="1"/>
</dbReference>
<dbReference type="RefSeq" id="WP_396676893.1">
    <property type="nucleotide sequence ID" value="NZ_JBIRPU010000003.1"/>
</dbReference>
<dbReference type="Pfam" id="PF13466">
    <property type="entry name" value="STAS_2"/>
    <property type="match status" value="1"/>
</dbReference>
<dbReference type="InterPro" id="IPR058548">
    <property type="entry name" value="MlaB-like_STAS"/>
</dbReference>
<gene>
    <name evidence="3" type="ORF">ACH4OY_05990</name>
</gene>
<dbReference type="PROSITE" id="PS50801">
    <property type="entry name" value="STAS"/>
    <property type="match status" value="1"/>
</dbReference>
<dbReference type="InterPro" id="IPR002645">
    <property type="entry name" value="STAS_dom"/>
</dbReference>
<dbReference type="Pfam" id="PF13581">
    <property type="entry name" value="HATPase_c_2"/>
    <property type="match status" value="1"/>
</dbReference>
<keyword evidence="3" id="KW-0067">ATP-binding</keyword>
<evidence type="ECO:0000256" key="1">
    <source>
        <dbReference type="ARBA" id="ARBA00022527"/>
    </source>
</evidence>
<keyword evidence="1" id="KW-0808">Transferase</keyword>
<dbReference type="InterPro" id="IPR036890">
    <property type="entry name" value="HATPase_C_sf"/>
</dbReference>
<accession>A0ABW7SEY6</accession>
<dbReference type="CDD" id="cd16936">
    <property type="entry name" value="HATPase_RsbW-like"/>
    <property type="match status" value="1"/>
</dbReference>
<dbReference type="GO" id="GO:0005524">
    <property type="term" value="F:ATP binding"/>
    <property type="evidence" value="ECO:0007669"/>
    <property type="project" value="UniProtKB-KW"/>
</dbReference>
<dbReference type="InterPro" id="IPR050267">
    <property type="entry name" value="Anti-sigma-factor_SerPK"/>
</dbReference>
<keyword evidence="4" id="KW-1185">Reference proteome</keyword>
<organism evidence="3 4">
    <name type="scientific">Micromonospora rubida</name>
    <dbReference type="NCBI Taxonomy" id="2697657"/>
    <lineage>
        <taxon>Bacteria</taxon>
        <taxon>Bacillati</taxon>
        <taxon>Actinomycetota</taxon>
        <taxon>Actinomycetes</taxon>
        <taxon>Micromonosporales</taxon>
        <taxon>Micromonosporaceae</taxon>
        <taxon>Micromonospora</taxon>
    </lineage>
</organism>
<keyword evidence="1" id="KW-0723">Serine/threonine-protein kinase</keyword>
<evidence type="ECO:0000259" key="2">
    <source>
        <dbReference type="PROSITE" id="PS50801"/>
    </source>
</evidence>
<dbReference type="InterPro" id="IPR003594">
    <property type="entry name" value="HATPase_dom"/>
</dbReference>